<dbReference type="PANTHER" id="PTHR46470:SF4">
    <property type="entry name" value="5-AMINO-6-(5-PHOSPHO-D-RIBITYLAMINO)URACIL PHOSPHATASE YIGB"/>
    <property type="match status" value="1"/>
</dbReference>
<dbReference type="Gene3D" id="3.40.50.1000">
    <property type="entry name" value="HAD superfamily/HAD-like"/>
    <property type="match status" value="1"/>
</dbReference>
<dbReference type="RefSeq" id="WP_345711572.1">
    <property type="nucleotide sequence ID" value="NZ_BAABIL010000166.1"/>
</dbReference>
<keyword evidence="5" id="KW-1185">Reference proteome</keyword>
<gene>
    <name evidence="4" type="ORF">GCM10023225_12710</name>
</gene>
<keyword evidence="3" id="KW-0460">Magnesium</keyword>
<dbReference type="NCBIfam" id="TIGR01549">
    <property type="entry name" value="HAD-SF-IA-v1"/>
    <property type="match status" value="1"/>
</dbReference>
<keyword evidence="2 4" id="KW-0378">Hydrolase</keyword>
<name>A0ABP9HJS8_9ACTN</name>
<evidence type="ECO:0000256" key="1">
    <source>
        <dbReference type="ARBA" id="ARBA00001946"/>
    </source>
</evidence>
<protein>
    <submittedName>
        <fullName evidence="4">HAD family hydrolase</fullName>
    </submittedName>
</protein>
<dbReference type="NCBIfam" id="TIGR01509">
    <property type="entry name" value="HAD-SF-IA-v3"/>
    <property type="match status" value="1"/>
</dbReference>
<evidence type="ECO:0000256" key="3">
    <source>
        <dbReference type="ARBA" id="ARBA00022842"/>
    </source>
</evidence>
<dbReference type="Pfam" id="PF00702">
    <property type="entry name" value="Hydrolase"/>
    <property type="match status" value="1"/>
</dbReference>
<sequence length="238" mass="25313">MALAAVVFDLDGTLFDHPAAASAGLRGWLRSLGRECTAELEAAWFAAEQRHFRAWREGLCDHDEQRRRRLRDVLPLLGLPVGDDAALDGQFRDGFLHAYRQAWRGYDDVAGALDAVRAAGLRTAVLTNGPAEQQNAKIEAIGLGGRLGPVLTADELGVAKPDPRAFAAVCERLGTAPGETLYVGDEHDVDVLGARAAGLRAVHLDRTGSGPREEAARLGTLLDLAAHLAAEDPGAGSR</sequence>
<dbReference type="GO" id="GO:0016787">
    <property type="term" value="F:hydrolase activity"/>
    <property type="evidence" value="ECO:0007669"/>
    <property type="project" value="UniProtKB-KW"/>
</dbReference>
<evidence type="ECO:0000256" key="2">
    <source>
        <dbReference type="ARBA" id="ARBA00022801"/>
    </source>
</evidence>
<dbReference type="InterPro" id="IPR006439">
    <property type="entry name" value="HAD-SF_hydro_IA"/>
</dbReference>
<evidence type="ECO:0000313" key="5">
    <source>
        <dbReference type="Proteomes" id="UP001501195"/>
    </source>
</evidence>
<accession>A0ABP9HJS8</accession>
<comment type="caution">
    <text evidence="4">The sequence shown here is derived from an EMBL/GenBank/DDBJ whole genome shotgun (WGS) entry which is preliminary data.</text>
</comment>
<comment type="cofactor">
    <cofactor evidence="1">
        <name>Mg(2+)</name>
        <dbReference type="ChEBI" id="CHEBI:18420"/>
    </cofactor>
</comment>
<dbReference type="Proteomes" id="UP001501195">
    <property type="component" value="Unassembled WGS sequence"/>
</dbReference>
<dbReference type="PANTHER" id="PTHR46470">
    <property type="entry name" value="N-ACYLNEURAMINATE-9-PHOSPHATASE"/>
    <property type="match status" value="1"/>
</dbReference>
<dbReference type="EMBL" id="BAABIL010000166">
    <property type="protein sequence ID" value="GAA4972642.1"/>
    <property type="molecule type" value="Genomic_DNA"/>
</dbReference>
<dbReference type="InterPro" id="IPR036412">
    <property type="entry name" value="HAD-like_sf"/>
</dbReference>
<dbReference type="SFLD" id="SFLDS00003">
    <property type="entry name" value="Haloacid_Dehalogenase"/>
    <property type="match status" value="1"/>
</dbReference>
<dbReference type="Gene3D" id="1.20.120.1600">
    <property type="match status" value="1"/>
</dbReference>
<evidence type="ECO:0000313" key="4">
    <source>
        <dbReference type="EMBL" id="GAA4972642.1"/>
    </source>
</evidence>
<dbReference type="PRINTS" id="PR00413">
    <property type="entry name" value="HADHALOGNASE"/>
</dbReference>
<dbReference type="SFLD" id="SFLDG01129">
    <property type="entry name" value="C1.5:_HAD__Beta-PGM__Phosphata"/>
    <property type="match status" value="1"/>
</dbReference>
<organism evidence="4 5">
    <name type="scientific">Kineococcus glutinatus</name>
    <dbReference type="NCBI Taxonomy" id="1070872"/>
    <lineage>
        <taxon>Bacteria</taxon>
        <taxon>Bacillati</taxon>
        <taxon>Actinomycetota</taxon>
        <taxon>Actinomycetes</taxon>
        <taxon>Kineosporiales</taxon>
        <taxon>Kineosporiaceae</taxon>
        <taxon>Kineococcus</taxon>
    </lineage>
</organism>
<reference evidence="5" key="1">
    <citation type="journal article" date="2019" name="Int. J. Syst. Evol. Microbiol.">
        <title>The Global Catalogue of Microorganisms (GCM) 10K type strain sequencing project: providing services to taxonomists for standard genome sequencing and annotation.</title>
        <authorList>
            <consortium name="The Broad Institute Genomics Platform"/>
            <consortium name="The Broad Institute Genome Sequencing Center for Infectious Disease"/>
            <person name="Wu L."/>
            <person name="Ma J."/>
        </authorList>
    </citation>
    <scope>NUCLEOTIDE SEQUENCE [LARGE SCALE GENOMIC DNA]</scope>
    <source>
        <strain evidence="5">JCM 18126</strain>
    </source>
</reference>
<proteinExistence type="predicted"/>
<dbReference type="InterPro" id="IPR051400">
    <property type="entry name" value="HAD-like_hydrolase"/>
</dbReference>
<dbReference type="InterPro" id="IPR023214">
    <property type="entry name" value="HAD_sf"/>
</dbReference>
<dbReference type="SUPFAM" id="SSF56784">
    <property type="entry name" value="HAD-like"/>
    <property type="match status" value="1"/>
</dbReference>